<dbReference type="EMBL" id="MVBK01000021">
    <property type="protein sequence ID" value="OOG27190.1"/>
    <property type="molecule type" value="Genomic_DNA"/>
</dbReference>
<feature type="compositionally biased region" description="Basic and acidic residues" evidence="1">
    <location>
        <begin position="332"/>
        <end position="362"/>
    </location>
</feature>
<organism evidence="3 4">
    <name type="scientific">Thioalkalivibrio denitrificans</name>
    <dbReference type="NCBI Taxonomy" id="108003"/>
    <lineage>
        <taxon>Bacteria</taxon>
        <taxon>Pseudomonadati</taxon>
        <taxon>Pseudomonadota</taxon>
        <taxon>Gammaproteobacteria</taxon>
        <taxon>Chromatiales</taxon>
        <taxon>Ectothiorhodospiraceae</taxon>
        <taxon>Thioalkalivibrio</taxon>
    </lineage>
</organism>
<comment type="caution">
    <text evidence="3">The sequence shown here is derived from an EMBL/GenBank/DDBJ whole genome shotgun (WGS) entry which is preliminary data.</text>
</comment>
<protein>
    <recommendedName>
        <fullName evidence="5">DUF3300 domain-containing protein</fullName>
    </recommendedName>
</protein>
<sequence length="512" mass="58473">MKRSARPLATALLALVLGAFLLVPPASAQEEAAFTEGELARMLAPIALYPDALLSQILMASTYPLEVVEAARWSRDNPHLEGSDAVDAVEDMDWDPSVKSLVAFPRILARMNEDLAWTRNLGDAFLLQEEQVADVIQDLRQRAYEAGHLESSEHIRVVREPEVIYIESAHPRVVYVPYYRPTVVYGGWWWPAYAPVYWYPPAGYSLSIGITWVSGAPVSHSFFFSTFNWHTRHVVVIRHYDRHRHVGRVHHSKHRWRHDPWHRRGVAYRHKSVQERYTGRVHSDRREVTRSGTGSRFSGGPSSTSWRDGGTRQHADSRPRGSTSRDQWTSRSHSDTQTRSSRDARPAWQGERRHSGQVRREFSGSGRSITPDPGRSSPNFRDRSSYGQQAETAQRSLQQRREQMERQRRTHSVPAWQSQGAQRPETRGRQGTRGGEARGTRPDRGAVTERRGRIEHSRPSRSDNRPAARGGTDSGWQGRQRGGGYEGSRMQSRQDHGRTMRRGEERGRSFSR</sequence>
<dbReference type="Proteomes" id="UP000189462">
    <property type="component" value="Unassembled WGS sequence"/>
</dbReference>
<gene>
    <name evidence="3" type="ORF">B1C78_04210</name>
</gene>
<feature type="compositionally biased region" description="Low complexity" evidence="1">
    <location>
        <begin position="290"/>
        <end position="305"/>
    </location>
</feature>
<evidence type="ECO:0000313" key="3">
    <source>
        <dbReference type="EMBL" id="OOG27190.1"/>
    </source>
</evidence>
<dbReference type="InterPro" id="IPR021728">
    <property type="entry name" value="DUF3300"/>
</dbReference>
<feature type="compositionally biased region" description="Basic and acidic residues" evidence="1">
    <location>
        <begin position="492"/>
        <end position="512"/>
    </location>
</feature>
<dbReference type="PANTHER" id="PTHR40269:SF1">
    <property type="entry name" value="OUTER MEMBRANE PROTEIN"/>
    <property type="match status" value="1"/>
</dbReference>
<feature type="compositionally biased region" description="Basic and acidic residues" evidence="1">
    <location>
        <begin position="272"/>
        <end position="289"/>
    </location>
</feature>
<evidence type="ECO:0000256" key="2">
    <source>
        <dbReference type="SAM" id="SignalP"/>
    </source>
</evidence>
<feature type="chain" id="PRO_5013387844" description="DUF3300 domain-containing protein" evidence="2">
    <location>
        <begin position="29"/>
        <end position="512"/>
    </location>
</feature>
<keyword evidence="2" id="KW-0732">Signal</keyword>
<proteinExistence type="predicted"/>
<dbReference type="PANTHER" id="PTHR40269">
    <property type="entry name" value="OUTER MEMBRANE PROTEIN-RELATED"/>
    <property type="match status" value="1"/>
</dbReference>
<evidence type="ECO:0000256" key="1">
    <source>
        <dbReference type="SAM" id="MobiDB-lite"/>
    </source>
</evidence>
<dbReference type="STRING" id="108003.B1C78_04210"/>
<dbReference type="RefSeq" id="WP_077277884.1">
    <property type="nucleotide sequence ID" value="NZ_MVBK01000021.1"/>
</dbReference>
<dbReference type="AlphaFoldDB" id="A0A1V3NQ65"/>
<feature type="signal peptide" evidence="2">
    <location>
        <begin position="1"/>
        <end position="28"/>
    </location>
</feature>
<name>A0A1V3NQ65_9GAMM</name>
<evidence type="ECO:0000313" key="4">
    <source>
        <dbReference type="Proteomes" id="UP000189462"/>
    </source>
</evidence>
<feature type="compositionally biased region" description="Polar residues" evidence="1">
    <location>
        <begin position="320"/>
        <end position="331"/>
    </location>
</feature>
<feature type="region of interest" description="Disordered" evidence="1">
    <location>
        <begin position="272"/>
        <end position="512"/>
    </location>
</feature>
<evidence type="ECO:0008006" key="5">
    <source>
        <dbReference type="Google" id="ProtNLM"/>
    </source>
</evidence>
<feature type="compositionally biased region" description="Basic and acidic residues" evidence="1">
    <location>
        <begin position="309"/>
        <end position="319"/>
    </location>
</feature>
<accession>A0A1V3NQ65</accession>
<feature type="compositionally biased region" description="Basic and acidic residues" evidence="1">
    <location>
        <begin position="435"/>
        <end position="466"/>
    </location>
</feature>
<reference evidence="3 4" key="1">
    <citation type="submission" date="2017-02" db="EMBL/GenBank/DDBJ databases">
        <title>Genomic diversity within the haloalkaliphilic genus Thioalkalivibrio.</title>
        <authorList>
            <person name="Ahn A.-C."/>
            <person name="Meier-Kolthoff J."/>
            <person name="Overmars L."/>
            <person name="Richter M."/>
            <person name="Woyke T."/>
            <person name="Sorokin D.Y."/>
            <person name="Muyzer G."/>
        </authorList>
    </citation>
    <scope>NUCLEOTIDE SEQUENCE [LARGE SCALE GENOMIC DNA]</scope>
    <source>
        <strain evidence="3 4">ALJD</strain>
    </source>
</reference>
<keyword evidence="4" id="KW-1185">Reference proteome</keyword>
<dbReference type="Pfam" id="PF11737">
    <property type="entry name" value="DUF3300"/>
    <property type="match status" value="1"/>
</dbReference>
<dbReference type="OrthoDB" id="197257at2"/>